<evidence type="ECO:0000256" key="8">
    <source>
        <dbReference type="RuleBase" id="RU003939"/>
    </source>
</evidence>
<keyword evidence="3 9" id="KW-0810">Translation regulation</keyword>
<evidence type="ECO:0000256" key="1">
    <source>
        <dbReference type="ARBA" id="ARBA00010529"/>
    </source>
</evidence>
<evidence type="ECO:0000256" key="7">
    <source>
        <dbReference type="ARBA" id="ARBA00023172"/>
    </source>
</evidence>
<evidence type="ECO:0000313" key="10">
    <source>
        <dbReference type="EMBL" id="KCZ89324.1"/>
    </source>
</evidence>
<dbReference type="SMART" id="SM00411">
    <property type="entry name" value="BHL"/>
    <property type="match status" value="1"/>
</dbReference>
<dbReference type="GO" id="GO:0006355">
    <property type="term" value="P:regulation of DNA-templated transcription"/>
    <property type="evidence" value="ECO:0007669"/>
    <property type="project" value="InterPro"/>
</dbReference>
<dbReference type="AlphaFoldDB" id="A0A059FFB9"/>
<evidence type="ECO:0000256" key="9">
    <source>
        <dbReference type="RuleBase" id="RU003941"/>
    </source>
</evidence>
<dbReference type="InterPro" id="IPR005685">
    <property type="entry name" value="IHF_beta"/>
</dbReference>
<dbReference type="SUPFAM" id="SSF47729">
    <property type="entry name" value="IHF-like DNA-binding proteins"/>
    <property type="match status" value="1"/>
</dbReference>
<evidence type="ECO:0000256" key="2">
    <source>
        <dbReference type="ARBA" id="ARBA00018700"/>
    </source>
</evidence>
<dbReference type="GO" id="GO:0005694">
    <property type="term" value="C:chromosome"/>
    <property type="evidence" value="ECO:0007669"/>
    <property type="project" value="InterPro"/>
</dbReference>
<dbReference type="PANTHER" id="PTHR33175">
    <property type="entry name" value="DNA-BINDING PROTEIN HU"/>
    <property type="match status" value="1"/>
</dbReference>
<dbReference type="GO" id="GO:0003677">
    <property type="term" value="F:DNA binding"/>
    <property type="evidence" value="ECO:0007669"/>
    <property type="project" value="UniProtKB-KW"/>
</dbReference>
<comment type="caution">
    <text evidence="10">The sequence shown here is derived from an EMBL/GenBank/DDBJ whole genome shotgun (WGS) entry which is preliminary data.</text>
</comment>
<keyword evidence="6 9" id="KW-0804">Transcription</keyword>
<dbReference type="OrthoDB" id="9804203at2"/>
<dbReference type="GO" id="GO:0006417">
    <property type="term" value="P:regulation of translation"/>
    <property type="evidence" value="ECO:0007669"/>
    <property type="project" value="UniProtKB-KW"/>
</dbReference>
<evidence type="ECO:0000256" key="4">
    <source>
        <dbReference type="ARBA" id="ARBA00023015"/>
    </source>
</evidence>
<keyword evidence="7 9" id="KW-0233">DNA recombination</keyword>
<accession>A0A059FFB9</accession>
<dbReference type="Proteomes" id="UP000025061">
    <property type="component" value="Unassembled WGS sequence"/>
</dbReference>
<evidence type="ECO:0000256" key="5">
    <source>
        <dbReference type="ARBA" id="ARBA00023125"/>
    </source>
</evidence>
<keyword evidence="11" id="KW-1185">Reference proteome</keyword>
<dbReference type="CDD" id="cd13836">
    <property type="entry name" value="IHF_B"/>
    <property type="match status" value="1"/>
</dbReference>
<name>A0A059FFB9_9PROT</name>
<gene>
    <name evidence="10" type="ORF">HHI_14277</name>
</gene>
<organism evidence="10 11">
    <name type="scientific">Hyphomonas hirschiana VP5</name>
    <dbReference type="NCBI Taxonomy" id="1280951"/>
    <lineage>
        <taxon>Bacteria</taxon>
        <taxon>Pseudomonadati</taxon>
        <taxon>Pseudomonadota</taxon>
        <taxon>Alphaproteobacteria</taxon>
        <taxon>Hyphomonadales</taxon>
        <taxon>Hyphomonadaceae</taxon>
        <taxon>Hyphomonas</taxon>
    </lineage>
</organism>
<protein>
    <recommendedName>
        <fullName evidence="2 9">Integration host factor subunit beta</fullName>
    </recommendedName>
</protein>
<dbReference type="PROSITE" id="PS00045">
    <property type="entry name" value="HISTONE_LIKE"/>
    <property type="match status" value="1"/>
</dbReference>
<dbReference type="GO" id="GO:0030527">
    <property type="term" value="F:structural constituent of chromatin"/>
    <property type="evidence" value="ECO:0007669"/>
    <property type="project" value="InterPro"/>
</dbReference>
<proteinExistence type="inferred from homology"/>
<dbReference type="InterPro" id="IPR000119">
    <property type="entry name" value="Hist_DNA-bd"/>
</dbReference>
<evidence type="ECO:0000256" key="3">
    <source>
        <dbReference type="ARBA" id="ARBA00022845"/>
    </source>
</evidence>
<dbReference type="PANTHER" id="PTHR33175:SF5">
    <property type="entry name" value="INTEGRATION HOST FACTOR SUBUNIT BETA"/>
    <property type="match status" value="1"/>
</dbReference>
<comment type="similarity">
    <text evidence="1 8">Belongs to the bacterial histone-like protein family.</text>
</comment>
<reference evidence="10 11" key="1">
    <citation type="submission" date="2013-04" db="EMBL/GenBank/DDBJ databases">
        <title>Hyphomonas hirschiana VP5 Genome Sequencing.</title>
        <authorList>
            <person name="Lai Q."/>
            <person name="Shao Z."/>
        </authorList>
    </citation>
    <scope>NUCLEOTIDE SEQUENCE [LARGE SCALE GENOMIC DNA]</scope>
    <source>
        <strain evidence="10 11">VP5</strain>
    </source>
</reference>
<sequence>MLKSQLIEKLAAENAHLRHEDVEKVVNVILGEIGDALTRGDRVELRGFGAFSVRKRDARKGRNPRTGEPVKVPAKAVPFFKAGKELRARVNGGNDPEAR</sequence>
<dbReference type="NCBIfam" id="NF001222">
    <property type="entry name" value="PRK00199.1"/>
    <property type="match status" value="1"/>
</dbReference>
<dbReference type="EMBL" id="ARYI01000014">
    <property type="protein sequence ID" value="KCZ89324.1"/>
    <property type="molecule type" value="Genomic_DNA"/>
</dbReference>
<comment type="subunit">
    <text evidence="9">Heterodimer of an alpha and a beta chain.</text>
</comment>
<dbReference type="PATRIC" id="fig|1280951.3.peg.2877"/>
<dbReference type="Pfam" id="PF00216">
    <property type="entry name" value="Bac_DNA_binding"/>
    <property type="match status" value="1"/>
</dbReference>
<keyword evidence="4 9" id="KW-0805">Transcription regulation</keyword>
<evidence type="ECO:0000256" key="6">
    <source>
        <dbReference type="ARBA" id="ARBA00023163"/>
    </source>
</evidence>
<dbReference type="GO" id="GO:0006310">
    <property type="term" value="P:DNA recombination"/>
    <property type="evidence" value="ECO:0007669"/>
    <property type="project" value="UniProtKB-KW"/>
</dbReference>
<dbReference type="PRINTS" id="PR01727">
    <property type="entry name" value="DNABINDINGHU"/>
</dbReference>
<dbReference type="Gene3D" id="4.10.520.10">
    <property type="entry name" value="IHF-like DNA-binding proteins"/>
    <property type="match status" value="1"/>
</dbReference>
<dbReference type="RefSeq" id="WP_011645225.1">
    <property type="nucleotide sequence ID" value="NZ_ARYI01000014.1"/>
</dbReference>
<comment type="function">
    <text evidence="9">This protein is one of the two subunits of integration host factor, a specific DNA-binding protein that functions in genetic recombination as well as in transcriptional and translational control.</text>
</comment>
<keyword evidence="5 9" id="KW-0238">DNA-binding</keyword>
<dbReference type="NCBIfam" id="TIGR00988">
    <property type="entry name" value="hip"/>
    <property type="match status" value="1"/>
</dbReference>
<evidence type="ECO:0000313" key="11">
    <source>
        <dbReference type="Proteomes" id="UP000025061"/>
    </source>
</evidence>
<dbReference type="GO" id="GO:0005829">
    <property type="term" value="C:cytosol"/>
    <property type="evidence" value="ECO:0007669"/>
    <property type="project" value="TreeGrafter"/>
</dbReference>
<dbReference type="InterPro" id="IPR020816">
    <property type="entry name" value="Histone-like_DNA-bd_CS"/>
</dbReference>
<dbReference type="InterPro" id="IPR010992">
    <property type="entry name" value="IHF-like_DNA-bd_dom_sf"/>
</dbReference>